<dbReference type="CDD" id="cd17321">
    <property type="entry name" value="MFS_MMR_MDR_like"/>
    <property type="match status" value="1"/>
</dbReference>
<dbReference type="GO" id="GO:0005886">
    <property type="term" value="C:plasma membrane"/>
    <property type="evidence" value="ECO:0007669"/>
    <property type="project" value="UniProtKB-SubCell"/>
</dbReference>
<dbReference type="PROSITE" id="PS50850">
    <property type="entry name" value="MFS"/>
    <property type="match status" value="1"/>
</dbReference>
<feature type="domain" description="Major facilitator superfamily (MFS) profile" evidence="8">
    <location>
        <begin position="28"/>
        <end position="478"/>
    </location>
</feature>
<gene>
    <name evidence="9" type="ORF">GCM10010515_33370</name>
</gene>
<reference evidence="9" key="2">
    <citation type="submission" date="2020-09" db="EMBL/GenBank/DDBJ databases">
        <authorList>
            <person name="Sun Q."/>
            <person name="Ohkuma M."/>
        </authorList>
    </citation>
    <scope>NUCLEOTIDE SEQUENCE</scope>
    <source>
        <strain evidence="9">JCM 4956</strain>
    </source>
</reference>
<feature type="transmembrane region" description="Helical" evidence="7">
    <location>
        <begin position="186"/>
        <end position="207"/>
    </location>
</feature>
<dbReference type="GO" id="GO:0022857">
    <property type="term" value="F:transmembrane transporter activity"/>
    <property type="evidence" value="ECO:0007669"/>
    <property type="project" value="InterPro"/>
</dbReference>
<proteinExistence type="predicted"/>
<feature type="compositionally biased region" description="Basic and acidic residues" evidence="6">
    <location>
        <begin position="10"/>
        <end position="21"/>
    </location>
</feature>
<protein>
    <submittedName>
        <fullName evidence="9">MFS transporter</fullName>
    </submittedName>
</protein>
<evidence type="ECO:0000259" key="8">
    <source>
        <dbReference type="PROSITE" id="PS50850"/>
    </source>
</evidence>
<accession>A0A918NFC0</accession>
<dbReference type="SUPFAM" id="SSF103473">
    <property type="entry name" value="MFS general substrate transporter"/>
    <property type="match status" value="2"/>
</dbReference>
<feature type="transmembrane region" description="Helical" evidence="7">
    <location>
        <begin position="428"/>
        <end position="445"/>
    </location>
</feature>
<evidence type="ECO:0000256" key="7">
    <source>
        <dbReference type="SAM" id="Phobius"/>
    </source>
</evidence>
<evidence type="ECO:0000256" key="6">
    <source>
        <dbReference type="SAM" id="MobiDB-lite"/>
    </source>
</evidence>
<evidence type="ECO:0000313" key="10">
    <source>
        <dbReference type="Proteomes" id="UP000645555"/>
    </source>
</evidence>
<feature type="transmembrane region" description="Helical" evidence="7">
    <location>
        <begin position="63"/>
        <end position="82"/>
    </location>
</feature>
<evidence type="ECO:0000256" key="5">
    <source>
        <dbReference type="ARBA" id="ARBA00023251"/>
    </source>
</evidence>
<feature type="transmembrane region" description="Helical" evidence="7">
    <location>
        <begin position="451"/>
        <end position="475"/>
    </location>
</feature>
<dbReference type="Gene3D" id="1.20.1250.20">
    <property type="entry name" value="MFS general substrate transporter like domains"/>
    <property type="match status" value="1"/>
</dbReference>
<keyword evidence="4 7" id="KW-0472">Membrane</keyword>
<keyword evidence="3 7" id="KW-1133">Transmembrane helix</keyword>
<dbReference type="InterPro" id="IPR020846">
    <property type="entry name" value="MFS_dom"/>
</dbReference>
<feature type="transmembrane region" description="Helical" evidence="7">
    <location>
        <begin position="94"/>
        <end position="113"/>
    </location>
</feature>
<dbReference type="PRINTS" id="PR01036">
    <property type="entry name" value="TCRTETB"/>
</dbReference>
<dbReference type="EMBL" id="BMWD01000010">
    <property type="protein sequence ID" value="GGX63039.1"/>
    <property type="molecule type" value="Genomic_DNA"/>
</dbReference>
<feature type="transmembrane region" description="Helical" evidence="7">
    <location>
        <begin position="119"/>
        <end position="140"/>
    </location>
</feature>
<comment type="caution">
    <text evidence="9">The sequence shown here is derived from an EMBL/GenBank/DDBJ whole genome shotgun (WGS) entry which is preliminary data.</text>
</comment>
<feature type="transmembrane region" description="Helical" evidence="7">
    <location>
        <begin position="247"/>
        <end position="266"/>
    </location>
</feature>
<dbReference type="AlphaFoldDB" id="A0A918NFC0"/>
<organism evidence="9 10">
    <name type="scientific">Streptomyces fructofermentans</name>
    <dbReference type="NCBI Taxonomy" id="152141"/>
    <lineage>
        <taxon>Bacteria</taxon>
        <taxon>Bacillati</taxon>
        <taxon>Actinomycetota</taxon>
        <taxon>Actinomycetes</taxon>
        <taxon>Kitasatosporales</taxon>
        <taxon>Streptomycetaceae</taxon>
        <taxon>Streptomyces</taxon>
    </lineage>
</organism>
<evidence type="ECO:0000256" key="3">
    <source>
        <dbReference type="ARBA" id="ARBA00022989"/>
    </source>
</evidence>
<feature type="transmembrane region" description="Helical" evidence="7">
    <location>
        <begin position="352"/>
        <end position="375"/>
    </location>
</feature>
<feature type="transmembrane region" description="Helical" evidence="7">
    <location>
        <begin position="381"/>
        <end position="407"/>
    </location>
</feature>
<dbReference type="Pfam" id="PF07690">
    <property type="entry name" value="MFS_1"/>
    <property type="match status" value="2"/>
</dbReference>
<feature type="transmembrane region" description="Helical" evidence="7">
    <location>
        <begin position="219"/>
        <end position="241"/>
    </location>
</feature>
<dbReference type="PANTHER" id="PTHR42718">
    <property type="entry name" value="MAJOR FACILITATOR SUPERFAMILY MULTIDRUG TRANSPORTER MFSC"/>
    <property type="match status" value="1"/>
</dbReference>
<keyword evidence="10" id="KW-1185">Reference proteome</keyword>
<dbReference type="PANTHER" id="PTHR42718:SF39">
    <property type="entry name" value="ACTINORHODIN TRANSPORTER-RELATED"/>
    <property type="match status" value="1"/>
</dbReference>
<keyword evidence="2 7" id="KW-0812">Transmembrane</keyword>
<dbReference type="RefSeq" id="WP_373302962.1">
    <property type="nucleotide sequence ID" value="NZ_BMWD01000010.1"/>
</dbReference>
<sequence length="503" mass="52436">MGAAEQAKAGGEHAEPDAEGTDPRRWRALWVTLVAGFMSLLDVTIVAVALPSMQRDLHASAPAIQWVVSGYALAFALVLVPAGRLGDAIGRRRIFLLALAAFVLCSAAAGAAPTITLLVVARLAQGVAAGCLAPQNSALIQQMFRGAERGRAFGLFGAIVGISSALGPIVGGLVLMFAGGAQGWRWIFYVNVPVGAVALLLGLRLLPRVAPRRREPLDLWGVVLLGSGVLALMLPLVLAEAGGLRTLWWLFVIGAALLLAFTRWERRVAKGGAQPLLDPELVTSTRGYAIGATIGALYFVGFSGVWLVFALFFQNGQGLSPLRSGLAVTPFAIGSATAAFVAGRLVERYGRLLTVCGLAGVIVGLGGAVLILWRVPGDHAVWLAAPVLFFGGLGSGCVISPNITMTLRDVPVRMAGAAGGALQTAQRLGAAVGTAALPGLFYLVLDNSHDAYRSALAVAVGCGVLPVLCAFLLAVQDWLRDRRSRTPACPPEHTHSHTHASQP</sequence>
<evidence type="ECO:0000256" key="1">
    <source>
        <dbReference type="ARBA" id="ARBA00004651"/>
    </source>
</evidence>
<evidence type="ECO:0000313" key="9">
    <source>
        <dbReference type="EMBL" id="GGX63039.1"/>
    </source>
</evidence>
<feature type="transmembrane region" description="Helical" evidence="7">
    <location>
        <begin position="28"/>
        <end position="51"/>
    </location>
</feature>
<feature type="transmembrane region" description="Helical" evidence="7">
    <location>
        <begin position="152"/>
        <end position="180"/>
    </location>
</feature>
<dbReference type="GO" id="GO:0046677">
    <property type="term" value="P:response to antibiotic"/>
    <property type="evidence" value="ECO:0007669"/>
    <property type="project" value="UniProtKB-KW"/>
</dbReference>
<feature type="region of interest" description="Disordered" evidence="6">
    <location>
        <begin position="484"/>
        <end position="503"/>
    </location>
</feature>
<name>A0A918NFC0_9ACTN</name>
<dbReference type="Proteomes" id="UP000645555">
    <property type="component" value="Unassembled WGS sequence"/>
</dbReference>
<feature type="region of interest" description="Disordered" evidence="6">
    <location>
        <begin position="1"/>
        <end position="21"/>
    </location>
</feature>
<feature type="transmembrane region" description="Helical" evidence="7">
    <location>
        <begin position="287"/>
        <end position="313"/>
    </location>
</feature>
<reference evidence="9" key="1">
    <citation type="journal article" date="2014" name="Int. J. Syst. Evol. Microbiol.">
        <title>Complete genome sequence of Corynebacterium casei LMG S-19264T (=DSM 44701T), isolated from a smear-ripened cheese.</title>
        <authorList>
            <consortium name="US DOE Joint Genome Institute (JGI-PGF)"/>
            <person name="Walter F."/>
            <person name="Albersmeier A."/>
            <person name="Kalinowski J."/>
            <person name="Ruckert C."/>
        </authorList>
    </citation>
    <scope>NUCLEOTIDE SEQUENCE</scope>
    <source>
        <strain evidence="9">JCM 4956</strain>
    </source>
</reference>
<dbReference type="Gene3D" id="1.20.1720.10">
    <property type="entry name" value="Multidrug resistance protein D"/>
    <property type="match status" value="1"/>
</dbReference>
<comment type="subcellular location">
    <subcellularLocation>
        <location evidence="1">Cell membrane</location>
        <topology evidence="1">Multi-pass membrane protein</topology>
    </subcellularLocation>
</comment>
<evidence type="ECO:0000256" key="4">
    <source>
        <dbReference type="ARBA" id="ARBA00023136"/>
    </source>
</evidence>
<evidence type="ECO:0000256" key="2">
    <source>
        <dbReference type="ARBA" id="ARBA00022692"/>
    </source>
</evidence>
<dbReference type="InterPro" id="IPR011701">
    <property type="entry name" value="MFS"/>
</dbReference>
<dbReference type="InterPro" id="IPR036259">
    <property type="entry name" value="MFS_trans_sf"/>
</dbReference>
<keyword evidence="5" id="KW-0046">Antibiotic resistance</keyword>
<feature type="transmembrane region" description="Helical" evidence="7">
    <location>
        <begin position="325"/>
        <end position="345"/>
    </location>
</feature>